<feature type="transmembrane region" description="Helical" evidence="9">
    <location>
        <begin position="47"/>
        <end position="66"/>
    </location>
</feature>
<evidence type="ECO:0000313" key="11">
    <source>
        <dbReference type="EMBL" id="MBO3273567.1"/>
    </source>
</evidence>
<accession>A0ABS3TIS2</accession>
<gene>
    <name evidence="11" type="ORF">J4D97_23200</name>
</gene>
<keyword evidence="12" id="KW-1185">Reference proteome</keyword>
<dbReference type="PANTHER" id="PTHR30413:SF8">
    <property type="entry name" value="TRANSPORT PERMEASE PROTEIN"/>
    <property type="match status" value="1"/>
</dbReference>
<dbReference type="EMBL" id="JAGETX010000111">
    <property type="protein sequence ID" value="MBO3273567.1"/>
    <property type="molecule type" value="Genomic_DNA"/>
</dbReference>
<evidence type="ECO:0000256" key="3">
    <source>
        <dbReference type="ARBA" id="ARBA00022448"/>
    </source>
</evidence>
<evidence type="ECO:0000256" key="7">
    <source>
        <dbReference type="ARBA" id="ARBA00022989"/>
    </source>
</evidence>
<feature type="transmembrane region" description="Helical" evidence="9">
    <location>
        <begin position="15"/>
        <end position="40"/>
    </location>
</feature>
<evidence type="ECO:0000256" key="5">
    <source>
        <dbReference type="ARBA" id="ARBA00022519"/>
    </source>
</evidence>
<protein>
    <recommendedName>
        <fullName evidence="9">Transport permease protein</fullName>
    </recommendedName>
</protein>
<keyword evidence="8 9" id="KW-0472">Membrane</keyword>
<dbReference type="PANTHER" id="PTHR30413">
    <property type="entry name" value="INNER MEMBRANE TRANSPORT PERMEASE"/>
    <property type="match status" value="1"/>
</dbReference>
<keyword evidence="6 9" id="KW-0812">Transmembrane</keyword>
<dbReference type="Proteomes" id="UP000670527">
    <property type="component" value="Unassembled WGS sequence"/>
</dbReference>
<dbReference type="Pfam" id="PF01061">
    <property type="entry name" value="ABC2_membrane"/>
    <property type="match status" value="1"/>
</dbReference>
<comment type="caution">
    <text evidence="11">The sequence shown here is derived from an EMBL/GenBank/DDBJ whole genome shotgun (WGS) entry which is preliminary data.</text>
</comment>
<keyword evidence="4 9" id="KW-1003">Cell membrane</keyword>
<evidence type="ECO:0000256" key="1">
    <source>
        <dbReference type="ARBA" id="ARBA00004429"/>
    </source>
</evidence>
<evidence type="ECO:0000256" key="4">
    <source>
        <dbReference type="ARBA" id="ARBA00022475"/>
    </source>
</evidence>
<feature type="transmembrane region" description="Helical" evidence="9">
    <location>
        <begin position="102"/>
        <end position="125"/>
    </location>
</feature>
<dbReference type="InterPro" id="IPR047817">
    <property type="entry name" value="ABC2_TM_bact-type"/>
</dbReference>
<feature type="non-terminal residue" evidence="11">
    <location>
        <position position="1"/>
    </location>
</feature>
<organism evidence="11 12">
    <name type="scientific">Hymenobacter defluvii</name>
    <dbReference type="NCBI Taxonomy" id="2054411"/>
    <lineage>
        <taxon>Bacteria</taxon>
        <taxon>Pseudomonadati</taxon>
        <taxon>Bacteroidota</taxon>
        <taxon>Cytophagia</taxon>
        <taxon>Cytophagales</taxon>
        <taxon>Hymenobacteraceae</taxon>
        <taxon>Hymenobacter</taxon>
    </lineage>
</organism>
<proteinExistence type="inferred from homology"/>
<keyword evidence="7 9" id="KW-1133">Transmembrane helix</keyword>
<comment type="subcellular location">
    <subcellularLocation>
        <location evidence="1">Cell inner membrane</location>
        <topology evidence="1">Multi-pass membrane protein</topology>
    </subcellularLocation>
    <subcellularLocation>
        <location evidence="9">Cell membrane</location>
        <topology evidence="9">Multi-pass membrane protein</topology>
    </subcellularLocation>
</comment>
<comment type="caution">
    <text evidence="9">Lacks conserved residue(s) required for the propagation of feature annotation.</text>
</comment>
<evidence type="ECO:0000256" key="9">
    <source>
        <dbReference type="RuleBase" id="RU361157"/>
    </source>
</evidence>
<evidence type="ECO:0000313" key="12">
    <source>
        <dbReference type="Proteomes" id="UP000670527"/>
    </source>
</evidence>
<evidence type="ECO:0000259" key="10">
    <source>
        <dbReference type="PROSITE" id="PS51012"/>
    </source>
</evidence>
<name>A0ABS3TIS2_9BACT</name>
<feature type="domain" description="ABC transmembrane type-2" evidence="10">
    <location>
        <begin position="1"/>
        <end position="128"/>
    </location>
</feature>
<evidence type="ECO:0000256" key="6">
    <source>
        <dbReference type="ARBA" id="ARBA00022692"/>
    </source>
</evidence>
<evidence type="ECO:0000256" key="8">
    <source>
        <dbReference type="ARBA" id="ARBA00023136"/>
    </source>
</evidence>
<sequence>VYYLVQGNAIHPNSLIVLVPLLVLIMGLLSLGLGMIFSALTTKYRDLAMLLAFGVQLLMYATPVIYPLSSITNPKYKLIIMANPMSSIVETFRYAFLGSGTFSWAALAYSAIVTVVVLLAGIIIFNRVQKSFTDTV</sequence>
<dbReference type="PROSITE" id="PS51012">
    <property type="entry name" value="ABC_TM2"/>
    <property type="match status" value="1"/>
</dbReference>
<comment type="similarity">
    <text evidence="2 9">Belongs to the ABC-2 integral membrane protein family.</text>
</comment>
<keyword evidence="5" id="KW-0997">Cell inner membrane</keyword>
<evidence type="ECO:0000256" key="2">
    <source>
        <dbReference type="ARBA" id="ARBA00007783"/>
    </source>
</evidence>
<dbReference type="InterPro" id="IPR013525">
    <property type="entry name" value="ABC2_TM"/>
</dbReference>
<reference evidence="11 12" key="1">
    <citation type="submission" date="2021-03" db="EMBL/GenBank/DDBJ databases">
        <authorList>
            <person name="Kim M.K."/>
        </authorList>
    </citation>
    <scope>NUCLEOTIDE SEQUENCE [LARGE SCALE GENOMIC DNA]</scope>
    <source>
        <strain evidence="11 12">BT507</strain>
    </source>
</reference>
<keyword evidence="3 9" id="KW-0813">Transport</keyword>